<dbReference type="AlphaFoldDB" id="L0FWI9"/>
<dbReference type="EMBL" id="CP003346">
    <property type="protein sequence ID" value="AGA77116.1"/>
    <property type="molecule type" value="Genomic_DNA"/>
</dbReference>
<keyword evidence="2" id="KW-1185">Reference proteome</keyword>
<evidence type="ECO:0000313" key="1">
    <source>
        <dbReference type="EMBL" id="AGA77116.1"/>
    </source>
</evidence>
<gene>
    <name evidence="1" type="ordered locus">Echvi_0843</name>
</gene>
<organism evidence="1 2">
    <name type="scientific">Echinicola vietnamensis (strain DSM 17526 / LMG 23754 / KMM 6221)</name>
    <dbReference type="NCBI Taxonomy" id="926556"/>
    <lineage>
        <taxon>Bacteria</taxon>
        <taxon>Pseudomonadati</taxon>
        <taxon>Bacteroidota</taxon>
        <taxon>Cytophagia</taxon>
        <taxon>Cytophagales</taxon>
        <taxon>Cyclobacteriaceae</taxon>
        <taxon>Echinicola</taxon>
    </lineage>
</organism>
<dbReference type="KEGG" id="evi:Echvi_0843"/>
<evidence type="ECO:0000313" key="2">
    <source>
        <dbReference type="Proteomes" id="UP000010796"/>
    </source>
</evidence>
<dbReference type="HOGENOM" id="CLU_3364677_0_0_10"/>
<dbReference type="Proteomes" id="UP000010796">
    <property type="component" value="Chromosome"/>
</dbReference>
<reference evidence="2" key="1">
    <citation type="submission" date="2012-02" db="EMBL/GenBank/DDBJ databases">
        <title>The complete genome of Echinicola vietnamensis DSM 17526.</title>
        <authorList>
            <person name="Lucas S."/>
            <person name="Copeland A."/>
            <person name="Lapidus A."/>
            <person name="Glavina del Rio T."/>
            <person name="Dalin E."/>
            <person name="Tice H."/>
            <person name="Bruce D."/>
            <person name="Goodwin L."/>
            <person name="Pitluck S."/>
            <person name="Peters L."/>
            <person name="Ovchinnikova G."/>
            <person name="Teshima H."/>
            <person name="Kyrpides N."/>
            <person name="Mavromatis K."/>
            <person name="Ivanova N."/>
            <person name="Brettin T."/>
            <person name="Detter J.C."/>
            <person name="Han C."/>
            <person name="Larimer F."/>
            <person name="Land M."/>
            <person name="Hauser L."/>
            <person name="Markowitz V."/>
            <person name="Cheng J.-F."/>
            <person name="Hugenholtz P."/>
            <person name="Woyke T."/>
            <person name="Wu D."/>
            <person name="Brambilla E."/>
            <person name="Klenk H.-P."/>
            <person name="Eisen J.A."/>
        </authorList>
    </citation>
    <scope>NUCLEOTIDE SEQUENCE [LARGE SCALE GENOMIC DNA]</scope>
    <source>
        <strain evidence="2">DSM 17526 / LMG 23754 / KMM 6221</strain>
    </source>
</reference>
<accession>L0FWI9</accession>
<protein>
    <submittedName>
        <fullName evidence="1">Uncharacterized protein</fullName>
    </submittedName>
</protein>
<name>L0FWI9_ECHVK</name>
<sequence>MLSMETFFYCPFDKIQNRYMESSEFWSKPYFWGNG</sequence>
<proteinExistence type="predicted"/>